<feature type="region of interest" description="Disordered" evidence="1">
    <location>
        <begin position="1"/>
        <end position="45"/>
    </location>
</feature>
<name>A0ABR6ZTD2_9BURK</name>
<evidence type="ECO:0000313" key="2">
    <source>
        <dbReference type="EMBL" id="MBC3919167.1"/>
    </source>
</evidence>
<dbReference type="RefSeq" id="WP_186948430.1">
    <property type="nucleotide sequence ID" value="NZ_JACOGF010000008.1"/>
</dbReference>
<keyword evidence="3" id="KW-1185">Reference proteome</keyword>
<feature type="region of interest" description="Disordered" evidence="1">
    <location>
        <begin position="160"/>
        <end position="185"/>
    </location>
</feature>
<protein>
    <submittedName>
        <fullName evidence="2">Uncharacterized protein</fullName>
    </submittedName>
</protein>
<organism evidence="2 3">
    <name type="scientific">Undibacterium hunanense</name>
    <dbReference type="NCBI Taxonomy" id="2762292"/>
    <lineage>
        <taxon>Bacteria</taxon>
        <taxon>Pseudomonadati</taxon>
        <taxon>Pseudomonadota</taxon>
        <taxon>Betaproteobacteria</taxon>
        <taxon>Burkholderiales</taxon>
        <taxon>Oxalobacteraceae</taxon>
        <taxon>Undibacterium</taxon>
    </lineage>
</organism>
<reference evidence="2 3" key="1">
    <citation type="submission" date="2020-08" db="EMBL/GenBank/DDBJ databases">
        <title>Novel species isolated from subtropical streams in China.</title>
        <authorList>
            <person name="Lu H."/>
        </authorList>
    </citation>
    <scope>NUCLEOTIDE SEQUENCE [LARGE SCALE GENOMIC DNA]</scope>
    <source>
        <strain evidence="2 3">CY18W</strain>
    </source>
</reference>
<feature type="compositionally biased region" description="Polar residues" evidence="1">
    <location>
        <begin position="172"/>
        <end position="185"/>
    </location>
</feature>
<comment type="caution">
    <text evidence="2">The sequence shown here is derived from an EMBL/GenBank/DDBJ whole genome shotgun (WGS) entry which is preliminary data.</text>
</comment>
<feature type="compositionally biased region" description="Polar residues" evidence="1">
    <location>
        <begin position="282"/>
        <end position="296"/>
    </location>
</feature>
<dbReference type="Proteomes" id="UP000650424">
    <property type="component" value="Unassembled WGS sequence"/>
</dbReference>
<sequence>MSGEIEQGGPAEQPVQSHQDAGRSADSGSGNTVGGGGEAAAAAAAFDRARSETSVATKAELDKDVIAGQAEAQAAPRMLAGLTEQQIAGLLGEIPKYRKQIDHLAGNNGKLNAAIQRLQQEVPRGQAVTVNDEDLAEMREIFPELADLTKGALNKILGKLNTRGTGPGNGSEGDSANGKTKTASRTPDDYVALAKKAAMEVASSERVNTHVELLHGLNPGWDQIIGLPDADGRLPQTDYRRWLAAQPMAYQTRMHNSNNAFEIGASIKAYQQARDAFAKKSQQNKSRLANAMQPQGQVAARGVISEQSAADKAFQARRQR</sequence>
<dbReference type="EMBL" id="JACOGF010000008">
    <property type="protein sequence ID" value="MBC3919167.1"/>
    <property type="molecule type" value="Genomic_DNA"/>
</dbReference>
<evidence type="ECO:0000313" key="3">
    <source>
        <dbReference type="Proteomes" id="UP000650424"/>
    </source>
</evidence>
<gene>
    <name evidence="2" type="ORF">H8L32_16870</name>
</gene>
<proteinExistence type="predicted"/>
<evidence type="ECO:0000256" key="1">
    <source>
        <dbReference type="SAM" id="MobiDB-lite"/>
    </source>
</evidence>
<feature type="region of interest" description="Disordered" evidence="1">
    <location>
        <begin position="282"/>
        <end position="320"/>
    </location>
</feature>
<accession>A0ABR6ZTD2</accession>